<organism evidence="1 2">
    <name type="scientific">Staphylococcus gallinarum</name>
    <dbReference type="NCBI Taxonomy" id="1293"/>
    <lineage>
        <taxon>Bacteria</taxon>
        <taxon>Bacillati</taxon>
        <taxon>Bacillota</taxon>
        <taxon>Bacilli</taxon>
        <taxon>Bacillales</taxon>
        <taxon>Staphylococcaceae</taxon>
        <taxon>Staphylococcus</taxon>
    </lineage>
</organism>
<protein>
    <submittedName>
        <fullName evidence="1">Short chain dehydrogenase</fullName>
    </submittedName>
</protein>
<dbReference type="SUPFAM" id="SSF51735">
    <property type="entry name" value="NAD(P)-binding Rossmann-fold domains"/>
    <property type="match status" value="1"/>
</dbReference>
<dbReference type="AlphaFoldDB" id="A0A380FIJ6"/>
<sequence>MLEVIRPFFNKYPIIVGIGSQAAFVTQANAAHYGASKAAFYQTLNAIRLETSQLPCFNGKYWTNQYTISPKSGSFTKLCETLQQNHDKSR</sequence>
<gene>
    <name evidence="1" type="ORF">NCTC12195_02612</name>
</gene>
<reference evidence="1 2" key="1">
    <citation type="submission" date="2018-06" db="EMBL/GenBank/DDBJ databases">
        <authorList>
            <consortium name="Pathogen Informatics"/>
            <person name="Doyle S."/>
        </authorList>
    </citation>
    <scope>NUCLEOTIDE SEQUENCE [LARGE SCALE GENOMIC DNA]</scope>
    <source>
        <strain evidence="1 2">NCTC12195</strain>
    </source>
</reference>
<dbReference type="EMBL" id="UHDK01000001">
    <property type="protein sequence ID" value="SUM33156.1"/>
    <property type="molecule type" value="Genomic_DNA"/>
</dbReference>
<dbReference type="InterPro" id="IPR036291">
    <property type="entry name" value="NAD(P)-bd_dom_sf"/>
</dbReference>
<accession>A0A380FIJ6</accession>
<name>A0A380FIJ6_STAGA</name>
<evidence type="ECO:0000313" key="1">
    <source>
        <dbReference type="EMBL" id="SUM33156.1"/>
    </source>
</evidence>
<dbReference type="Proteomes" id="UP000255277">
    <property type="component" value="Unassembled WGS sequence"/>
</dbReference>
<proteinExistence type="predicted"/>
<evidence type="ECO:0000313" key="2">
    <source>
        <dbReference type="Proteomes" id="UP000255277"/>
    </source>
</evidence>